<evidence type="ECO:0000256" key="4">
    <source>
        <dbReference type="ARBA" id="ARBA00023136"/>
    </source>
</evidence>
<feature type="transmembrane region" description="Helical" evidence="5">
    <location>
        <begin position="22"/>
        <end position="48"/>
    </location>
</feature>
<dbReference type="GO" id="GO:0016020">
    <property type="term" value="C:membrane"/>
    <property type="evidence" value="ECO:0007669"/>
    <property type="project" value="UniProtKB-SubCell"/>
</dbReference>
<dbReference type="GO" id="GO:0042330">
    <property type="term" value="P:taxis"/>
    <property type="evidence" value="ECO:0007669"/>
    <property type="project" value="TreeGrafter"/>
</dbReference>
<name>A0A448WPN7_9PLAT</name>
<sequence length="74" mass="8332">MVCSRGYYRAGRRNEAVSLMRILATGVCQFVTVPLCLVGWFWSIAWAIRMLQVAGKRDRSSLGLRRGLLQSGEI</sequence>
<accession>A0A448WPN7</accession>
<dbReference type="EMBL" id="CAAALY010031268">
    <property type="protein sequence ID" value="VEL17140.1"/>
    <property type="molecule type" value="Genomic_DNA"/>
</dbReference>
<organism evidence="6 7">
    <name type="scientific">Protopolystoma xenopodis</name>
    <dbReference type="NCBI Taxonomy" id="117903"/>
    <lineage>
        <taxon>Eukaryota</taxon>
        <taxon>Metazoa</taxon>
        <taxon>Spiralia</taxon>
        <taxon>Lophotrochozoa</taxon>
        <taxon>Platyhelminthes</taxon>
        <taxon>Monogenea</taxon>
        <taxon>Polyopisthocotylea</taxon>
        <taxon>Polystomatidea</taxon>
        <taxon>Polystomatidae</taxon>
        <taxon>Protopolystoma</taxon>
    </lineage>
</organism>
<dbReference type="PANTHER" id="PTHR21676">
    <property type="entry name" value="PROTEIN STUM"/>
    <property type="match status" value="1"/>
</dbReference>
<dbReference type="Pfam" id="PF15795">
    <property type="entry name" value="Spec3"/>
    <property type="match status" value="1"/>
</dbReference>
<comment type="caution">
    <text evidence="6">The sequence shown here is derived from an EMBL/GenBank/DDBJ whole genome shotgun (WGS) entry which is preliminary data.</text>
</comment>
<evidence type="ECO:0000313" key="6">
    <source>
        <dbReference type="EMBL" id="VEL17140.1"/>
    </source>
</evidence>
<keyword evidence="2 5" id="KW-0812">Transmembrane</keyword>
<dbReference type="Proteomes" id="UP000784294">
    <property type="component" value="Unassembled WGS sequence"/>
</dbReference>
<dbReference type="GO" id="GO:0071683">
    <property type="term" value="C:sensory dendrite"/>
    <property type="evidence" value="ECO:0007669"/>
    <property type="project" value="TreeGrafter"/>
</dbReference>
<evidence type="ECO:0000256" key="1">
    <source>
        <dbReference type="ARBA" id="ARBA00004141"/>
    </source>
</evidence>
<comment type="subcellular location">
    <subcellularLocation>
        <location evidence="1">Membrane</location>
        <topology evidence="1">Multi-pass membrane protein</topology>
    </subcellularLocation>
</comment>
<dbReference type="OrthoDB" id="361532at2759"/>
<dbReference type="AlphaFoldDB" id="A0A448WPN7"/>
<dbReference type="InterPro" id="IPR026673">
    <property type="entry name" value="SPEC3/Stum"/>
</dbReference>
<keyword evidence="3 5" id="KW-1133">Transmembrane helix</keyword>
<evidence type="ECO:0000256" key="2">
    <source>
        <dbReference type="ARBA" id="ARBA00022692"/>
    </source>
</evidence>
<gene>
    <name evidence="6" type="ORF">PXEA_LOCUS10580</name>
</gene>
<keyword evidence="4 5" id="KW-0472">Membrane</keyword>
<reference evidence="6" key="1">
    <citation type="submission" date="2018-11" db="EMBL/GenBank/DDBJ databases">
        <authorList>
            <consortium name="Pathogen Informatics"/>
        </authorList>
    </citation>
    <scope>NUCLEOTIDE SEQUENCE</scope>
</reference>
<evidence type="ECO:0000256" key="5">
    <source>
        <dbReference type="SAM" id="Phobius"/>
    </source>
</evidence>
<dbReference type="PANTHER" id="PTHR21676:SF6">
    <property type="entry name" value="PROTEIN STUM"/>
    <property type="match status" value="1"/>
</dbReference>
<evidence type="ECO:0000313" key="7">
    <source>
        <dbReference type="Proteomes" id="UP000784294"/>
    </source>
</evidence>
<keyword evidence="7" id="KW-1185">Reference proteome</keyword>
<dbReference type="GO" id="GO:0050954">
    <property type="term" value="P:sensory perception of mechanical stimulus"/>
    <property type="evidence" value="ECO:0007669"/>
    <property type="project" value="TreeGrafter"/>
</dbReference>
<evidence type="ECO:0000256" key="3">
    <source>
        <dbReference type="ARBA" id="ARBA00022989"/>
    </source>
</evidence>
<protein>
    <submittedName>
        <fullName evidence="6">Uncharacterized protein</fullName>
    </submittedName>
</protein>
<dbReference type="GO" id="GO:0019230">
    <property type="term" value="P:proprioception"/>
    <property type="evidence" value="ECO:0007669"/>
    <property type="project" value="TreeGrafter"/>
</dbReference>
<proteinExistence type="predicted"/>